<evidence type="ECO:0000313" key="2">
    <source>
        <dbReference type="Proteomes" id="UP000003536"/>
    </source>
</evidence>
<dbReference type="AlphaFoldDB" id="G5SF75"/>
<reference evidence="1 2" key="1">
    <citation type="journal article" date="2011" name="BMC Genomics">
        <title>Genome sequencing reveals diversification of virulence factor content and possible host adaptation in distinct subpopulations of Salmonella enterica.</title>
        <authorList>
            <person name="den Bakker H.C."/>
            <person name="Moreno Switt A.I."/>
            <person name="Govoni G."/>
            <person name="Cummings C.A."/>
            <person name="Ranieri M.L."/>
            <person name="Degoricija L."/>
            <person name="Hoelzer K."/>
            <person name="Rodriguez-Rivera L.D."/>
            <person name="Brown S."/>
            <person name="Bolchacova E."/>
            <person name="Furtado M.R."/>
            <person name="Wiedmann M."/>
        </authorList>
    </citation>
    <scope>NUCLEOTIDE SEQUENCE [LARGE SCALE GENOMIC DNA]</scope>
    <source>
        <strain evidence="1 2">A4-580</strain>
    </source>
</reference>
<gene>
    <name evidence="1" type="ORF">LTSEWAN_4114</name>
</gene>
<sequence>MPLYLTWRIIMRRFGQNWTRSAINRHDVGWRSRLS</sequence>
<comment type="caution">
    <text evidence="1">The sequence shown here is derived from an EMBL/GenBank/DDBJ whole genome shotgun (WGS) entry which is preliminary data.</text>
</comment>
<dbReference type="Proteomes" id="UP000003536">
    <property type="component" value="Unassembled WGS sequence"/>
</dbReference>
<name>G5SF75_SALET</name>
<feature type="non-terminal residue" evidence="1">
    <location>
        <position position="35"/>
    </location>
</feature>
<protein>
    <submittedName>
        <fullName evidence="1">Uncharacterized protein</fullName>
    </submittedName>
</protein>
<proteinExistence type="predicted"/>
<accession>G5SF75</accession>
<dbReference type="EMBL" id="AFCX01001351">
    <property type="protein sequence ID" value="EHD00918.1"/>
    <property type="molecule type" value="Genomic_DNA"/>
</dbReference>
<organism evidence="1 2">
    <name type="scientific">Salmonella enterica subsp. enterica serovar Wandsworth str. A4-580</name>
    <dbReference type="NCBI Taxonomy" id="913086"/>
    <lineage>
        <taxon>Bacteria</taxon>
        <taxon>Pseudomonadati</taxon>
        <taxon>Pseudomonadota</taxon>
        <taxon>Gammaproteobacteria</taxon>
        <taxon>Enterobacterales</taxon>
        <taxon>Enterobacteriaceae</taxon>
        <taxon>Salmonella</taxon>
    </lineage>
</organism>
<evidence type="ECO:0000313" key="1">
    <source>
        <dbReference type="EMBL" id="EHD00918.1"/>
    </source>
</evidence>